<feature type="compositionally biased region" description="Basic and acidic residues" evidence="5">
    <location>
        <begin position="316"/>
        <end position="353"/>
    </location>
</feature>
<evidence type="ECO:0000313" key="7">
    <source>
        <dbReference type="EMBL" id="KAG5378176.1"/>
    </source>
</evidence>
<keyword evidence="1" id="KW-0479">Metal-binding</keyword>
<dbReference type="Proteomes" id="UP000823674">
    <property type="component" value="Chromosome A07"/>
</dbReference>
<feature type="region of interest" description="Disordered" evidence="5">
    <location>
        <begin position="596"/>
        <end position="615"/>
    </location>
</feature>
<accession>A0ABQ7KXC8</accession>
<dbReference type="InterPro" id="IPR010666">
    <property type="entry name" value="Znf_GRF"/>
</dbReference>
<keyword evidence="8" id="KW-1185">Reference proteome</keyword>
<feature type="compositionally biased region" description="Basic and acidic residues" evidence="5">
    <location>
        <begin position="227"/>
        <end position="237"/>
    </location>
</feature>
<feature type="non-terminal residue" evidence="7">
    <location>
        <position position="1"/>
    </location>
</feature>
<feature type="region of interest" description="Disordered" evidence="5">
    <location>
        <begin position="176"/>
        <end position="237"/>
    </location>
</feature>
<organism evidence="7 8">
    <name type="scientific">Brassica rapa subsp. trilocularis</name>
    <dbReference type="NCBI Taxonomy" id="1813537"/>
    <lineage>
        <taxon>Eukaryota</taxon>
        <taxon>Viridiplantae</taxon>
        <taxon>Streptophyta</taxon>
        <taxon>Embryophyta</taxon>
        <taxon>Tracheophyta</taxon>
        <taxon>Spermatophyta</taxon>
        <taxon>Magnoliopsida</taxon>
        <taxon>eudicotyledons</taxon>
        <taxon>Gunneridae</taxon>
        <taxon>Pentapetalae</taxon>
        <taxon>rosids</taxon>
        <taxon>malvids</taxon>
        <taxon>Brassicales</taxon>
        <taxon>Brassicaceae</taxon>
        <taxon>Brassiceae</taxon>
        <taxon>Brassica</taxon>
    </lineage>
</organism>
<protein>
    <recommendedName>
        <fullName evidence="6">GRF-type domain-containing protein</fullName>
    </recommendedName>
</protein>
<dbReference type="EMBL" id="JADBGQ010000009">
    <property type="protein sequence ID" value="KAG5378176.1"/>
    <property type="molecule type" value="Genomic_DNA"/>
</dbReference>
<evidence type="ECO:0000259" key="6">
    <source>
        <dbReference type="PROSITE" id="PS51999"/>
    </source>
</evidence>
<keyword evidence="2 4" id="KW-0863">Zinc-finger</keyword>
<feature type="compositionally biased region" description="Polar residues" evidence="5">
    <location>
        <begin position="202"/>
        <end position="211"/>
    </location>
</feature>
<sequence>VINFNLKIHIRSNDTTSLNTKENQTTIINFSETVLTLNPNCFRNRVHYNSSRQSGFSEIISVIFFSSRHWLSPQISVIVFSGIFRGFALSFSKEKESAKEKGRSEAVLLNIVAHLEKLDRKFDSRLTEYDTKFGDFSQGLLDTIGDTVKTTVEERLRVLGVSNSSQPEGQHVMVSEDNQQPESNSGQPDGQNVMVSEDNRQPDSNSGQPASKTPIDKQSEDSQPQKTPDKGQSEKNLADDIAKADAKGMGAKLNSKVVRDKAAGVKKNLDSAFGNADATNADLVSDSPGKEPPFGRGCRGLGKRNKLAADLERNETELKKKQKQEEAELKRKKKQEEAELKKKQKKEEADQPIRLHKKAVKVDIDQPNLKPYPKIGKYLISQPIRLHKAAVKFPRTLKSILTMSSSSFTSENYYRRHRNTERGTPKECWCGAPSDIFTSGSETNPGRLYYCCAKGYHKSHLFKWADECLVEEVEDIKAVINGMNRDISELRVNVARLANGVKTKSERKGGECLSESRCLRNVVVCVAGMAILCYYYLSEGNKDSGNNASLMAIASTLDKLSRKFDLMDARFKKPLVDQKSIDDMVKVVVEEQNLSNVAADQQPEPLSSPRPNTQQKSVYSPLLAETPGKDIGPRNNLSNELDKERGMKKTLAKEFGTHAEDEGVNVLGFLYVSPAKATKAEDLRRRSTRNCTIKDEDA</sequence>
<dbReference type="PANTHER" id="PTHR33248">
    <property type="entry name" value="ZINC ION-BINDING PROTEIN"/>
    <property type="match status" value="1"/>
</dbReference>
<proteinExistence type="predicted"/>
<evidence type="ECO:0000256" key="2">
    <source>
        <dbReference type="ARBA" id="ARBA00022771"/>
    </source>
</evidence>
<keyword evidence="3" id="KW-0862">Zinc</keyword>
<evidence type="ECO:0000256" key="1">
    <source>
        <dbReference type="ARBA" id="ARBA00022723"/>
    </source>
</evidence>
<dbReference type="PROSITE" id="PS51999">
    <property type="entry name" value="ZF_GRF"/>
    <property type="match status" value="1"/>
</dbReference>
<feature type="domain" description="GRF-type" evidence="6">
    <location>
        <begin position="428"/>
        <end position="468"/>
    </location>
</feature>
<feature type="region of interest" description="Disordered" evidence="5">
    <location>
        <begin position="316"/>
        <end position="354"/>
    </location>
</feature>
<name>A0ABQ7KXC8_BRACM</name>
<feature type="region of interest" description="Disordered" evidence="5">
    <location>
        <begin position="278"/>
        <end position="301"/>
    </location>
</feature>
<evidence type="ECO:0000256" key="4">
    <source>
        <dbReference type="PROSITE-ProRule" id="PRU01343"/>
    </source>
</evidence>
<feature type="compositionally biased region" description="Polar residues" evidence="5">
    <location>
        <begin position="176"/>
        <end position="194"/>
    </location>
</feature>
<evidence type="ECO:0000256" key="5">
    <source>
        <dbReference type="SAM" id="MobiDB-lite"/>
    </source>
</evidence>
<evidence type="ECO:0000313" key="8">
    <source>
        <dbReference type="Proteomes" id="UP000823674"/>
    </source>
</evidence>
<gene>
    <name evidence="7" type="primary">A07g502210.1_BraROA</name>
    <name evidence="7" type="ORF">IGI04_026018</name>
</gene>
<evidence type="ECO:0000256" key="3">
    <source>
        <dbReference type="ARBA" id="ARBA00022833"/>
    </source>
</evidence>
<reference evidence="7 8" key="1">
    <citation type="submission" date="2021-03" db="EMBL/GenBank/DDBJ databases">
        <authorList>
            <person name="King G.J."/>
            <person name="Bancroft I."/>
            <person name="Baten A."/>
            <person name="Bloomfield J."/>
            <person name="Borpatragohain P."/>
            <person name="He Z."/>
            <person name="Irish N."/>
            <person name="Irwin J."/>
            <person name="Liu K."/>
            <person name="Mauleon R.P."/>
            <person name="Moore J."/>
            <person name="Morris R."/>
            <person name="Ostergaard L."/>
            <person name="Wang B."/>
            <person name="Wells R."/>
        </authorList>
    </citation>
    <scope>NUCLEOTIDE SEQUENCE [LARGE SCALE GENOMIC DNA]</scope>
    <source>
        <strain evidence="7">R-o-18</strain>
        <tissue evidence="7">Leaf</tissue>
    </source>
</reference>
<comment type="caution">
    <text evidence="7">The sequence shown here is derived from an EMBL/GenBank/DDBJ whole genome shotgun (WGS) entry which is preliminary data.</text>
</comment>